<keyword evidence="3" id="KW-0812">Transmembrane</keyword>
<dbReference type="Pfam" id="PF11807">
    <property type="entry name" value="UstYa"/>
    <property type="match status" value="1"/>
</dbReference>
<keyword evidence="3" id="KW-1133">Transmembrane helix</keyword>
<dbReference type="EMBL" id="JACAZI010000013">
    <property type="protein sequence ID" value="KAF7345953.1"/>
    <property type="molecule type" value="Genomic_DNA"/>
</dbReference>
<evidence type="ECO:0000313" key="5">
    <source>
        <dbReference type="Proteomes" id="UP000620124"/>
    </source>
</evidence>
<name>A0A8H6XR37_9AGAR</name>
<comment type="caution">
    <text evidence="4">The sequence shown here is derived from an EMBL/GenBank/DDBJ whole genome shotgun (WGS) entry which is preliminary data.</text>
</comment>
<dbReference type="PANTHER" id="PTHR33365:SF4">
    <property type="entry name" value="CYCLOCHLOROTINE BIOSYNTHESIS PROTEIN O"/>
    <property type="match status" value="1"/>
</dbReference>
<dbReference type="InterPro" id="IPR021765">
    <property type="entry name" value="UstYa-like"/>
</dbReference>
<accession>A0A8H6XR37</accession>
<comment type="similarity">
    <text evidence="2">Belongs to the ustYa family.</text>
</comment>
<evidence type="ECO:0008006" key="6">
    <source>
        <dbReference type="Google" id="ProtNLM"/>
    </source>
</evidence>
<keyword evidence="3" id="KW-0472">Membrane</keyword>
<evidence type="ECO:0000256" key="2">
    <source>
        <dbReference type="ARBA" id="ARBA00035112"/>
    </source>
</evidence>
<sequence length="240" mass="28097">MASSYYIPLEEPSRRGLHSRMLNVFLVLSAILNLALLCFFTLTNRPVFDGFQDVPYVYSPAENVVRYKTIKFTRGFLDEISIYERDPSAAVDNAWRNLHSFERTKMSTSEAMRMLNTTWPLEREPGQYMFALDVFHQLHCLDVLRKEVYRDYGYKHVPMNHIRHCVGAIRQALMCAADISPIVWQWSEKGQIVERRDDILHVCRDFDQIRDWASERTWRAMESDFHVHGKNNSTVAVESG</sequence>
<organism evidence="4 5">
    <name type="scientific">Mycena venus</name>
    <dbReference type="NCBI Taxonomy" id="2733690"/>
    <lineage>
        <taxon>Eukaryota</taxon>
        <taxon>Fungi</taxon>
        <taxon>Dikarya</taxon>
        <taxon>Basidiomycota</taxon>
        <taxon>Agaricomycotina</taxon>
        <taxon>Agaricomycetes</taxon>
        <taxon>Agaricomycetidae</taxon>
        <taxon>Agaricales</taxon>
        <taxon>Marasmiineae</taxon>
        <taxon>Mycenaceae</taxon>
        <taxon>Mycena</taxon>
    </lineage>
</organism>
<gene>
    <name evidence="4" type="ORF">MVEN_01617800</name>
</gene>
<reference evidence="4" key="1">
    <citation type="submission" date="2020-05" db="EMBL/GenBank/DDBJ databases">
        <title>Mycena genomes resolve the evolution of fungal bioluminescence.</title>
        <authorList>
            <person name="Tsai I.J."/>
        </authorList>
    </citation>
    <scope>NUCLEOTIDE SEQUENCE</scope>
    <source>
        <strain evidence="4">CCC161011</strain>
    </source>
</reference>
<comment type="pathway">
    <text evidence="1">Mycotoxin biosynthesis.</text>
</comment>
<dbReference type="GO" id="GO:0043386">
    <property type="term" value="P:mycotoxin biosynthetic process"/>
    <property type="evidence" value="ECO:0007669"/>
    <property type="project" value="InterPro"/>
</dbReference>
<keyword evidence="5" id="KW-1185">Reference proteome</keyword>
<dbReference type="Proteomes" id="UP000620124">
    <property type="component" value="Unassembled WGS sequence"/>
</dbReference>
<proteinExistence type="inferred from homology"/>
<dbReference type="OrthoDB" id="3687641at2759"/>
<evidence type="ECO:0000256" key="1">
    <source>
        <dbReference type="ARBA" id="ARBA00004685"/>
    </source>
</evidence>
<evidence type="ECO:0000313" key="4">
    <source>
        <dbReference type="EMBL" id="KAF7345953.1"/>
    </source>
</evidence>
<dbReference type="PANTHER" id="PTHR33365">
    <property type="entry name" value="YALI0B05434P"/>
    <property type="match status" value="1"/>
</dbReference>
<dbReference type="AlphaFoldDB" id="A0A8H6XR37"/>
<evidence type="ECO:0000256" key="3">
    <source>
        <dbReference type="SAM" id="Phobius"/>
    </source>
</evidence>
<protein>
    <recommendedName>
        <fullName evidence="6">Tat pathway signal sequence</fullName>
    </recommendedName>
</protein>
<feature type="transmembrane region" description="Helical" evidence="3">
    <location>
        <begin position="21"/>
        <end position="42"/>
    </location>
</feature>